<proteinExistence type="predicted"/>
<dbReference type="EMBL" id="QHJQ01000001">
    <property type="protein sequence ID" value="PXA05740.1"/>
    <property type="molecule type" value="Genomic_DNA"/>
</dbReference>
<feature type="transmembrane region" description="Helical" evidence="1">
    <location>
        <begin position="20"/>
        <end position="40"/>
    </location>
</feature>
<keyword evidence="3" id="KW-1185">Reference proteome</keyword>
<gene>
    <name evidence="2" type="ORF">DDZ13_02395</name>
</gene>
<comment type="caution">
    <text evidence="2">The sequence shown here is derived from an EMBL/GenBank/DDBJ whole genome shotgun (WGS) entry which is preliminary data.</text>
</comment>
<keyword evidence="1" id="KW-0472">Membrane</keyword>
<organism evidence="2 3">
    <name type="scientific">Coraliomargarita sinensis</name>
    <dbReference type="NCBI Taxonomy" id="2174842"/>
    <lineage>
        <taxon>Bacteria</taxon>
        <taxon>Pseudomonadati</taxon>
        <taxon>Verrucomicrobiota</taxon>
        <taxon>Opitutia</taxon>
        <taxon>Puniceicoccales</taxon>
        <taxon>Coraliomargaritaceae</taxon>
        <taxon>Coraliomargarita</taxon>
    </lineage>
</organism>
<dbReference type="AlphaFoldDB" id="A0A317ZJK8"/>
<reference evidence="2 3" key="1">
    <citation type="submission" date="2018-05" db="EMBL/GenBank/DDBJ databases">
        <title>Coraliomargarita sinensis sp. nov., isolated from a marine solar saltern.</title>
        <authorList>
            <person name="Zhou L.Y."/>
        </authorList>
    </citation>
    <scope>NUCLEOTIDE SEQUENCE [LARGE SCALE GENOMIC DNA]</scope>
    <source>
        <strain evidence="2 3">WN38</strain>
    </source>
</reference>
<dbReference type="Proteomes" id="UP000247099">
    <property type="component" value="Unassembled WGS sequence"/>
</dbReference>
<evidence type="ECO:0000313" key="3">
    <source>
        <dbReference type="Proteomes" id="UP000247099"/>
    </source>
</evidence>
<keyword evidence="1" id="KW-1133">Transmembrane helix</keyword>
<accession>A0A317ZJK8</accession>
<evidence type="ECO:0000313" key="2">
    <source>
        <dbReference type="EMBL" id="PXA05740.1"/>
    </source>
</evidence>
<dbReference type="RefSeq" id="WP_110129817.1">
    <property type="nucleotide sequence ID" value="NZ_QHJQ01000001.1"/>
</dbReference>
<protein>
    <submittedName>
        <fullName evidence="2">Uncharacterized protein</fullName>
    </submittedName>
</protein>
<evidence type="ECO:0000256" key="1">
    <source>
        <dbReference type="SAM" id="Phobius"/>
    </source>
</evidence>
<name>A0A317ZJK8_9BACT</name>
<dbReference type="InParanoid" id="A0A317ZJK8"/>
<keyword evidence="1" id="KW-0812">Transmembrane</keyword>
<sequence>MDITGTSDDILNAILQENEFIVFLGAGGSVVSDMLMFAYGEVYKTGHIKKSDLCLARIYAPASELAHRPRTNIQN</sequence>